<dbReference type="PANTHER" id="PTHR35664:SF1">
    <property type="entry name" value="SPERMATID-SPECIFIC MANCHETTE-RELATED PROTEIN 1"/>
    <property type="match status" value="1"/>
</dbReference>
<dbReference type="InterPro" id="IPR028195">
    <property type="entry name" value="SPMIP6"/>
</dbReference>
<dbReference type="GO" id="GO:0002177">
    <property type="term" value="C:manchette"/>
    <property type="evidence" value="ECO:0007669"/>
    <property type="project" value="TreeGrafter"/>
</dbReference>
<dbReference type="PANTHER" id="PTHR35664">
    <property type="entry name" value="SPERMATID-SPECIFIC MANCHETTE-RELATED PROTEIN 1"/>
    <property type="match status" value="1"/>
</dbReference>
<organism evidence="1 2">
    <name type="scientific">Pelusios castaneus</name>
    <name type="common">West African mud turtle</name>
    <dbReference type="NCBI Taxonomy" id="367368"/>
    <lineage>
        <taxon>Eukaryota</taxon>
        <taxon>Metazoa</taxon>
        <taxon>Chordata</taxon>
        <taxon>Craniata</taxon>
        <taxon>Vertebrata</taxon>
        <taxon>Euteleostomi</taxon>
        <taxon>Archelosauria</taxon>
        <taxon>Testudinata</taxon>
        <taxon>Testudines</taxon>
        <taxon>Pleurodira</taxon>
        <taxon>Pelomedusidae</taxon>
        <taxon>Pelusios</taxon>
    </lineage>
</organism>
<evidence type="ECO:0000313" key="1">
    <source>
        <dbReference type="Ensembl" id="ENSPCEP00000016241.1"/>
    </source>
</evidence>
<dbReference type="GO" id="GO:0043014">
    <property type="term" value="F:alpha-tubulin binding"/>
    <property type="evidence" value="ECO:0007669"/>
    <property type="project" value="TreeGrafter"/>
</dbReference>
<name>A0A8C8S8E1_9SAUR</name>
<dbReference type="Ensembl" id="ENSPCET00000016812.1">
    <property type="protein sequence ID" value="ENSPCEP00000016241.1"/>
    <property type="gene ID" value="ENSPCEG00000012714.1"/>
</dbReference>
<protein>
    <submittedName>
        <fullName evidence="1">Chromosome 9 open reading frame 24</fullName>
    </submittedName>
</protein>
<dbReference type="Pfam" id="PF15181">
    <property type="entry name" value="SMRP1"/>
    <property type="match status" value="1"/>
</dbReference>
<proteinExistence type="predicted"/>
<reference evidence="1" key="2">
    <citation type="submission" date="2025-09" db="UniProtKB">
        <authorList>
            <consortium name="Ensembl"/>
        </authorList>
    </citation>
    <scope>IDENTIFICATION</scope>
</reference>
<evidence type="ECO:0000313" key="2">
    <source>
        <dbReference type="Proteomes" id="UP000694393"/>
    </source>
</evidence>
<sequence>MFLFSHKTKTPVSTYTDSYRSPCTVKQTYRERPFTLWEENKFITEGLTMPRVENQVNQAQLERMIKQAVQEYSYKNTIDPTAYRPEKYWVTRPEDRCGTNGNSGDKYATWRTGPYNSAGWNKYTTYLPRLPKEAGMETILRGMPMQYPPKPDRLNNYEREVVVNMLNSLSRSQLPSVQHRTIIPGRKPFQGYYSPCTGRHYCLRGMDYYVDGAPCNERQLNQLVEKIVRFGGLRISYNRSIFSSFPRWDTSHFTKAGGPQKDSYVIHPEFISESYPAPPCW</sequence>
<dbReference type="AlphaFoldDB" id="A0A8C8S8E1"/>
<accession>A0A8C8S8E1</accession>
<keyword evidence="2" id="KW-1185">Reference proteome</keyword>
<reference evidence="1" key="1">
    <citation type="submission" date="2025-08" db="UniProtKB">
        <authorList>
            <consortium name="Ensembl"/>
        </authorList>
    </citation>
    <scope>IDENTIFICATION</scope>
</reference>
<dbReference type="GO" id="GO:0048471">
    <property type="term" value="C:perinuclear region of cytoplasm"/>
    <property type="evidence" value="ECO:0007669"/>
    <property type="project" value="TreeGrafter"/>
</dbReference>
<dbReference type="Proteomes" id="UP000694393">
    <property type="component" value="Unplaced"/>
</dbReference>